<sequence length="107" mass="11923">MFLHSIASDGTLPHKRAGLGTFEASGFWLLCPGSSDYSALLRQPAVLYNNTIFGAITTRPDIILSVWGRDNNIINTAVQYLSIRPFNICRRTPRTINILTIYSILPI</sequence>
<reference evidence="1 2" key="1">
    <citation type="submission" date="2015-09" db="EMBL/GenBank/DDBJ databases">
        <title>Draft genome of the parasitic nematode Teladorsagia circumcincta isolate WARC Sus (inbred).</title>
        <authorList>
            <person name="Mitreva M."/>
        </authorList>
    </citation>
    <scope>NUCLEOTIDE SEQUENCE [LARGE SCALE GENOMIC DNA]</scope>
    <source>
        <strain evidence="1 2">S</strain>
    </source>
</reference>
<gene>
    <name evidence="1" type="ORF">TELCIR_14377</name>
</gene>
<accession>A0A2G9U1I1</accession>
<evidence type="ECO:0000313" key="2">
    <source>
        <dbReference type="Proteomes" id="UP000230423"/>
    </source>
</evidence>
<keyword evidence="2" id="KW-1185">Reference proteome</keyword>
<proteinExistence type="predicted"/>
<organism evidence="1 2">
    <name type="scientific">Teladorsagia circumcincta</name>
    <name type="common">Brown stomach worm</name>
    <name type="synonym">Ostertagia circumcincta</name>
    <dbReference type="NCBI Taxonomy" id="45464"/>
    <lineage>
        <taxon>Eukaryota</taxon>
        <taxon>Metazoa</taxon>
        <taxon>Ecdysozoa</taxon>
        <taxon>Nematoda</taxon>
        <taxon>Chromadorea</taxon>
        <taxon>Rhabditida</taxon>
        <taxon>Rhabditina</taxon>
        <taxon>Rhabditomorpha</taxon>
        <taxon>Strongyloidea</taxon>
        <taxon>Trichostrongylidae</taxon>
        <taxon>Teladorsagia</taxon>
    </lineage>
</organism>
<protein>
    <submittedName>
        <fullName evidence="1">Uncharacterized protein</fullName>
    </submittedName>
</protein>
<dbReference type="EMBL" id="KZ350314">
    <property type="protein sequence ID" value="PIO64008.1"/>
    <property type="molecule type" value="Genomic_DNA"/>
</dbReference>
<name>A0A2G9U1I1_TELCI</name>
<dbReference type="Proteomes" id="UP000230423">
    <property type="component" value="Unassembled WGS sequence"/>
</dbReference>
<dbReference type="AlphaFoldDB" id="A0A2G9U1I1"/>
<evidence type="ECO:0000313" key="1">
    <source>
        <dbReference type="EMBL" id="PIO64008.1"/>
    </source>
</evidence>